<evidence type="ECO:0000313" key="8">
    <source>
        <dbReference type="Proteomes" id="UP000649604"/>
    </source>
</evidence>
<name>A0A9D5Q4L8_9BACT</name>
<dbReference type="GO" id="GO:0004519">
    <property type="term" value="F:endonuclease activity"/>
    <property type="evidence" value="ECO:0007669"/>
    <property type="project" value="UniProtKB-KW"/>
</dbReference>
<evidence type="ECO:0000313" key="7">
    <source>
        <dbReference type="EMBL" id="MBD3323849.1"/>
    </source>
</evidence>
<dbReference type="Pfam" id="PF06769">
    <property type="entry name" value="YoeB_toxin"/>
    <property type="match status" value="1"/>
</dbReference>
<evidence type="ECO:0000256" key="3">
    <source>
        <dbReference type="ARBA" id="ARBA00022722"/>
    </source>
</evidence>
<comment type="similarity">
    <text evidence="1">Belongs to the YoeB family.</text>
</comment>
<evidence type="ECO:0000256" key="4">
    <source>
        <dbReference type="ARBA" id="ARBA00022759"/>
    </source>
</evidence>
<dbReference type="NCBIfam" id="TIGR02116">
    <property type="entry name" value="toxin_Txe_YoeB"/>
    <property type="match status" value="1"/>
</dbReference>
<evidence type="ECO:0000256" key="1">
    <source>
        <dbReference type="ARBA" id="ARBA00008172"/>
    </source>
</evidence>
<evidence type="ECO:0000256" key="5">
    <source>
        <dbReference type="ARBA" id="ARBA00022801"/>
    </source>
</evidence>
<keyword evidence="4" id="KW-0255">Endonuclease</keyword>
<keyword evidence="5" id="KW-0378">Hydrolase</keyword>
<dbReference type="SUPFAM" id="SSF143011">
    <property type="entry name" value="RelE-like"/>
    <property type="match status" value="1"/>
</dbReference>
<gene>
    <name evidence="7" type="ORF">GF339_04650</name>
</gene>
<reference evidence="7" key="1">
    <citation type="submission" date="2019-11" db="EMBL/GenBank/DDBJ databases">
        <title>Microbial mats filling the niche in hypersaline microbial mats.</title>
        <authorList>
            <person name="Wong H.L."/>
            <person name="Macleod F.I."/>
            <person name="White R.A. III"/>
            <person name="Burns B.P."/>
        </authorList>
    </citation>
    <scope>NUCLEOTIDE SEQUENCE</scope>
    <source>
        <strain evidence="7">Rbin_158</strain>
    </source>
</reference>
<dbReference type="PANTHER" id="PTHR38039">
    <property type="entry name" value="TOXIN YOEB"/>
    <property type="match status" value="1"/>
</dbReference>
<comment type="caution">
    <text evidence="7">The sequence shown here is derived from an EMBL/GenBank/DDBJ whole genome shotgun (WGS) entry which is preliminary data.</text>
</comment>
<dbReference type="PANTHER" id="PTHR38039:SF1">
    <property type="entry name" value="TOXIN YOEB"/>
    <property type="match status" value="1"/>
</dbReference>
<protein>
    <recommendedName>
        <fullName evidence="6">Putative mRNA interferase YoeB</fullName>
    </recommendedName>
</protein>
<dbReference type="InterPro" id="IPR035093">
    <property type="entry name" value="RelE/ParE_toxin_dom_sf"/>
</dbReference>
<dbReference type="Gene3D" id="3.30.2310.20">
    <property type="entry name" value="RelE-like"/>
    <property type="match status" value="1"/>
</dbReference>
<dbReference type="Proteomes" id="UP000649604">
    <property type="component" value="Unassembled WGS sequence"/>
</dbReference>
<evidence type="ECO:0000256" key="2">
    <source>
        <dbReference type="ARBA" id="ARBA00022649"/>
    </source>
</evidence>
<sequence>MRLIFTESAWQDYVWFQEHNRQLLKRINQLIKNALRTPYEGLGKPEPLKADLSGYWSRRINAEHRLVYGVSETELTIISCRFHYQK</sequence>
<keyword evidence="3" id="KW-0540">Nuclease</keyword>
<dbReference type="EMBL" id="WJJP01000144">
    <property type="protein sequence ID" value="MBD3323849.1"/>
    <property type="molecule type" value="Genomic_DNA"/>
</dbReference>
<keyword evidence="2" id="KW-1277">Toxin-antitoxin system</keyword>
<dbReference type="GO" id="GO:0016787">
    <property type="term" value="F:hydrolase activity"/>
    <property type="evidence" value="ECO:0007669"/>
    <property type="project" value="UniProtKB-KW"/>
</dbReference>
<organism evidence="7 8">
    <name type="scientific">candidate division KSB3 bacterium</name>
    <dbReference type="NCBI Taxonomy" id="2044937"/>
    <lineage>
        <taxon>Bacteria</taxon>
        <taxon>candidate division KSB3</taxon>
    </lineage>
</organism>
<dbReference type="InterPro" id="IPR009614">
    <property type="entry name" value="YoeB_toxin"/>
</dbReference>
<evidence type="ECO:0000256" key="6">
    <source>
        <dbReference type="ARBA" id="ARBA00030388"/>
    </source>
</evidence>
<dbReference type="GO" id="GO:0006401">
    <property type="term" value="P:RNA catabolic process"/>
    <property type="evidence" value="ECO:0007669"/>
    <property type="project" value="InterPro"/>
</dbReference>
<proteinExistence type="inferred from homology"/>
<dbReference type="AlphaFoldDB" id="A0A9D5Q4L8"/>
<accession>A0A9D5Q4L8</accession>